<protein>
    <submittedName>
        <fullName evidence="1">Uncharacterized protein</fullName>
    </submittedName>
</protein>
<proteinExistence type="predicted"/>
<dbReference type="Proteomes" id="UP000013525">
    <property type="component" value="Unassembled WGS sequence"/>
</dbReference>
<keyword evidence="2" id="KW-1185">Reference proteome</keyword>
<name>R7WLD9_9NOCA</name>
<sequence length="34" mass="3517">MHASILVHGGVRRAGGWVRAADVRALSEVSSPSS</sequence>
<reference evidence="1 2" key="1">
    <citation type="journal article" date="2013" name="Genome Announc.">
        <title>Draft Genome Sequence of Rhodococcus rhodnii Strain LMG5362, a Symbiont of Rhodnius prolixus (Hemiptera, Reduviidae, Triatominae), the Principle Vector of Trypanosoma cruzi.</title>
        <authorList>
            <person name="Pachebat J.A."/>
            <person name="van Keulen G."/>
            <person name="Whitten M.M."/>
            <person name="Girdwood S."/>
            <person name="Del Sol R."/>
            <person name="Dyson P.J."/>
            <person name="Facey P.D."/>
        </authorList>
    </citation>
    <scope>NUCLEOTIDE SEQUENCE [LARGE SCALE GENOMIC DNA]</scope>
    <source>
        <strain evidence="1 2">LMG 5362</strain>
    </source>
</reference>
<organism evidence="1 2">
    <name type="scientific">Rhodococcus rhodnii LMG 5362</name>
    <dbReference type="NCBI Taxonomy" id="1273125"/>
    <lineage>
        <taxon>Bacteria</taxon>
        <taxon>Bacillati</taxon>
        <taxon>Actinomycetota</taxon>
        <taxon>Actinomycetes</taxon>
        <taxon>Mycobacteriales</taxon>
        <taxon>Nocardiaceae</taxon>
        <taxon>Rhodococcus</taxon>
    </lineage>
</organism>
<dbReference type="EMBL" id="APMY01000075">
    <property type="protein sequence ID" value="EOM76136.1"/>
    <property type="molecule type" value="Genomic_DNA"/>
</dbReference>
<comment type="caution">
    <text evidence="1">The sequence shown here is derived from an EMBL/GenBank/DDBJ whole genome shotgun (WGS) entry which is preliminary data.</text>
</comment>
<dbReference type="AlphaFoldDB" id="R7WLD9"/>
<evidence type="ECO:0000313" key="1">
    <source>
        <dbReference type="EMBL" id="EOM76136.1"/>
    </source>
</evidence>
<accession>R7WLD9</accession>
<evidence type="ECO:0000313" key="2">
    <source>
        <dbReference type="Proteomes" id="UP000013525"/>
    </source>
</evidence>
<gene>
    <name evidence="1" type="ORF">Rrhod_2502</name>
</gene>